<comment type="caution">
    <text evidence="2">The sequence shown here is derived from an EMBL/GenBank/DDBJ whole genome shotgun (WGS) entry which is preliminary data.</text>
</comment>
<name>A0A4Z2GTY6_9TELE</name>
<evidence type="ECO:0000313" key="2">
    <source>
        <dbReference type="EMBL" id="TNN56889.1"/>
    </source>
</evidence>
<reference evidence="2 3" key="1">
    <citation type="submission" date="2019-03" db="EMBL/GenBank/DDBJ databases">
        <title>First draft genome of Liparis tanakae, snailfish: a comprehensive survey of snailfish specific genes.</title>
        <authorList>
            <person name="Kim W."/>
            <person name="Song I."/>
            <person name="Jeong J.-H."/>
            <person name="Kim D."/>
            <person name="Kim S."/>
            <person name="Ryu S."/>
            <person name="Song J.Y."/>
            <person name="Lee S.K."/>
        </authorList>
    </citation>
    <scope>NUCLEOTIDE SEQUENCE [LARGE SCALE GENOMIC DNA]</scope>
    <source>
        <tissue evidence="2">Muscle</tissue>
    </source>
</reference>
<dbReference type="AlphaFoldDB" id="A0A4Z2GTY6"/>
<feature type="region of interest" description="Disordered" evidence="1">
    <location>
        <begin position="36"/>
        <end position="89"/>
    </location>
</feature>
<dbReference type="Proteomes" id="UP000314294">
    <property type="component" value="Unassembled WGS sequence"/>
</dbReference>
<organism evidence="2 3">
    <name type="scientific">Liparis tanakae</name>
    <name type="common">Tanaka's snailfish</name>
    <dbReference type="NCBI Taxonomy" id="230148"/>
    <lineage>
        <taxon>Eukaryota</taxon>
        <taxon>Metazoa</taxon>
        <taxon>Chordata</taxon>
        <taxon>Craniata</taxon>
        <taxon>Vertebrata</taxon>
        <taxon>Euteleostomi</taxon>
        <taxon>Actinopterygii</taxon>
        <taxon>Neopterygii</taxon>
        <taxon>Teleostei</taxon>
        <taxon>Neoteleostei</taxon>
        <taxon>Acanthomorphata</taxon>
        <taxon>Eupercaria</taxon>
        <taxon>Perciformes</taxon>
        <taxon>Cottioidei</taxon>
        <taxon>Cottales</taxon>
        <taxon>Liparidae</taxon>
        <taxon>Liparis</taxon>
    </lineage>
</organism>
<proteinExistence type="predicted"/>
<accession>A0A4Z2GTY6</accession>
<sequence length="111" mass="12200">MHAARRAAGGEGASGFYLIVSKTVEPTLWCQKLRLPGGRFKKPDWSESNGENHGTGGRLSPDSTKNPQQRALEASCSGLRRGSTDTPNVLPWLTNQERIHLSFSISRARRP</sequence>
<evidence type="ECO:0000256" key="1">
    <source>
        <dbReference type="SAM" id="MobiDB-lite"/>
    </source>
</evidence>
<evidence type="ECO:0000313" key="3">
    <source>
        <dbReference type="Proteomes" id="UP000314294"/>
    </source>
</evidence>
<dbReference type="EMBL" id="SRLO01000418">
    <property type="protein sequence ID" value="TNN56889.1"/>
    <property type="molecule type" value="Genomic_DNA"/>
</dbReference>
<keyword evidence="3" id="KW-1185">Reference proteome</keyword>
<gene>
    <name evidence="2" type="ORF">EYF80_032879</name>
</gene>
<protein>
    <submittedName>
        <fullName evidence="2">Uncharacterized protein</fullName>
    </submittedName>
</protein>